<dbReference type="EMBL" id="CP001108">
    <property type="protein sequence ID" value="ACF47194.1"/>
    <property type="molecule type" value="Genomic_DNA"/>
</dbReference>
<evidence type="ECO:0000313" key="1">
    <source>
        <dbReference type="EMBL" id="ACF47194.1"/>
    </source>
</evidence>
<evidence type="ECO:0000313" key="2">
    <source>
        <dbReference type="Proteomes" id="UP000002725"/>
    </source>
</evidence>
<protein>
    <submittedName>
        <fullName evidence="1">Uncharacterized protein</fullName>
    </submittedName>
</protein>
<keyword evidence="2" id="KW-1185">Reference proteome</keyword>
<accession>B4S692</accession>
<proteinExistence type="predicted"/>
<dbReference type="AlphaFoldDB" id="B4S692"/>
<gene>
    <name evidence="1" type="ordered locus">Paes_2192</name>
</gene>
<name>B4S692_PROA2</name>
<reference evidence="1" key="1">
    <citation type="submission" date="2008-06" db="EMBL/GenBank/DDBJ databases">
        <title>Complete sequence of chromosome of Prosthecochloris aestuarii DSM 271.</title>
        <authorList>
            <consortium name="US DOE Joint Genome Institute"/>
            <person name="Lucas S."/>
            <person name="Copeland A."/>
            <person name="Lapidus A."/>
            <person name="Glavina del Rio T."/>
            <person name="Dalin E."/>
            <person name="Tice H."/>
            <person name="Bruce D."/>
            <person name="Goodwin L."/>
            <person name="Pitluck S."/>
            <person name="Schmutz J."/>
            <person name="Larimer F."/>
            <person name="Land M."/>
            <person name="Hauser L."/>
            <person name="Kyrpides N."/>
            <person name="Anderson I."/>
            <person name="Liu Z."/>
            <person name="Li T."/>
            <person name="Zhao F."/>
            <person name="Overmann J."/>
            <person name="Bryant D.A."/>
            <person name="Richardson P."/>
        </authorList>
    </citation>
    <scope>NUCLEOTIDE SEQUENCE [LARGE SCALE GENOMIC DNA]</scope>
    <source>
        <strain evidence="1">DSM 271</strain>
    </source>
</reference>
<sequence>MVLLSGDTGADMCSAGCNDSMRDKAGWCIEGMLSIWGILTSVVYIKKDSELT</sequence>
<dbReference type="HOGENOM" id="CLU_3083398_0_0_10"/>
<dbReference type="Proteomes" id="UP000002725">
    <property type="component" value="Chromosome"/>
</dbReference>
<dbReference type="KEGG" id="paa:Paes_2192"/>
<organism evidence="1 2">
    <name type="scientific">Prosthecochloris aestuarii (strain DSM 271 / SK 413)</name>
    <dbReference type="NCBI Taxonomy" id="290512"/>
    <lineage>
        <taxon>Bacteria</taxon>
        <taxon>Pseudomonadati</taxon>
        <taxon>Chlorobiota</taxon>
        <taxon>Chlorobiia</taxon>
        <taxon>Chlorobiales</taxon>
        <taxon>Chlorobiaceae</taxon>
        <taxon>Prosthecochloris</taxon>
    </lineage>
</organism>
<dbReference type="STRING" id="290512.Paes_2192"/>